<reference evidence="1 2" key="1">
    <citation type="submission" date="2017-10" db="EMBL/GenBank/DDBJ databases">
        <title>Genome announcement of Methylocella silvestris TVC from permafrost.</title>
        <authorList>
            <person name="Wang J."/>
            <person name="Geng K."/>
            <person name="Ul-Haque F."/>
            <person name="Crombie A.T."/>
            <person name="Street L.E."/>
            <person name="Wookey P.A."/>
            <person name="Murrell J.C."/>
            <person name="Pratscher J."/>
        </authorList>
    </citation>
    <scope>NUCLEOTIDE SEQUENCE [LARGE SCALE GENOMIC DNA]</scope>
    <source>
        <strain evidence="1 2">TVC</strain>
    </source>
</reference>
<dbReference type="PANTHER" id="PTHR43884">
    <property type="entry name" value="ACYL-COA DEHYDROGENASE"/>
    <property type="match status" value="1"/>
</dbReference>
<dbReference type="GO" id="GO:0003995">
    <property type="term" value="F:acyl-CoA dehydrogenase activity"/>
    <property type="evidence" value="ECO:0007669"/>
    <property type="project" value="TreeGrafter"/>
</dbReference>
<dbReference type="PANTHER" id="PTHR43884:SF12">
    <property type="entry name" value="ISOVALERYL-COA DEHYDROGENASE, MITOCHONDRIAL-RELATED"/>
    <property type="match status" value="1"/>
</dbReference>
<comment type="caution">
    <text evidence="1">The sequence shown here is derived from an EMBL/GenBank/DDBJ whole genome shotgun (WGS) entry which is preliminary data.</text>
</comment>
<dbReference type="InterPro" id="IPR009100">
    <property type="entry name" value="AcylCoA_DH/oxidase_NM_dom_sf"/>
</dbReference>
<dbReference type="SUPFAM" id="SSF56645">
    <property type="entry name" value="Acyl-CoA dehydrogenase NM domain-like"/>
    <property type="match status" value="1"/>
</dbReference>
<dbReference type="OrthoDB" id="2564795at2"/>
<dbReference type="EMBL" id="PDZR01000035">
    <property type="protein sequence ID" value="PNG24366.1"/>
    <property type="molecule type" value="Genomic_DNA"/>
</dbReference>
<protein>
    <submittedName>
        <fullName evidence="1">Acyl-CoA dehydrogenase</fullName>
    </submittedName>
</protein>
<organism evidence="1 2">
    <name type="scientific">Methylocella silvestris</name>
    <dbReference type="NCBI Taxonomy" id="199596"/>
    <lineage>
        <taxon>Bacteria</taxon>
        <taxon>Pseudomonadati</taxon>
        <taxon>Pseudomonadota</taxon>
        <taxon>Alphaproteobacteria</taxon>
        <taxon>Hyphomicrobiales</taxon>
        <taxon>Beijerinckiaceae</taxon>
        <taxon>Methylocella</taxon>
    </lineage>
</organism>
<evidence type="ECO:0000313" key="2">
    <source>
        <dbReference type="Proteomes" id="UP000236286"/>
    </source>
</evidence>
<dbReference type="AlphaFoldDB" id="A0A2J7TC76"/>
<dbReference type="Gene3D" id="2.40.110.10">
    <property type="entry name" value="Butyryl-CoA Dehydrogenase, subunit A, domain 2"/>
    <property type="match status" value="1"/>
</dbReference>
<dbReference type="SUPFAM" id="SSF47203">
    <property type="entry name" value="Acyl-CoA dehydrogenase C-terminal domain-like"/>
    <property type="match status" value="1"/>
</dbReference>
<sequence>MRAEVSHIARGVLAGAAPQIDEGRYPLDIMGSLGAAGAFSPHLDAFGARFDLALEAMHEVSRSCGATGFLTWCQDVCGLYLEQSGNPALTARLVDHAMGRRFGGTGLSNPVKALAGIEPMLLRARKVKGGYLVNGSLPWVSHIGAGQYCGAMAAVEGDDGKRSHEIMFLIDFDGCIELKPCPEFSGMEGTSTWRIPLSDYFVGEDAMIADPARPFIARIRAPFILLQVGMATGVIAGAIDSMRDVEPALGHVNCFLQDRPDEIQAELDELTGRVAKLVAAPYDGGKDYLMDVIDARAQGGELALRAAQSAMLHQGARGYLRSAAPQRRMREAQFIAIVTPAIKHLRFELDRLMREETPQ</sequence>
<dbReference type="Proteomes" id="UP000236286">
    <property type="component" value="Unassembled WGS sequence"/>
</dbReference>
<name>A0A2J7TC76_METSI</name>
<dbReference type="InterPro" id="IPR036250">
    <property type="entry name" value="AcylCo_DH-like_C"/>
</dbReference>
<dbReference type="InterPro" id="IPR046373">
    <property type="entry name" value="Acyl-CoA_Oxase/DH_mid-dom_sf"/>
</dbReference>
<evidence type="ECO:0000313" key="1">
    <source>
        <dbReference type="EMBL" id="PNG24366.1"/>
    </source>
</evidence>
<gene>
    <name evidence="1" type="ORF">CR492_19190</name>
</gene>
<proteinExistence type="predicted"/>
<accession>A0A2J7TC76</accession>